<evidence type="ECO:0000256" key="5">
    <source>
        <dbReference type="ARBA" id="ARBA00023002"/>
    </source>
</evidence>
<dbReference type="InterPro" id="IPR036291">
    <property type="entry name" value="NAD(P)-bd_dom_sf"/>
</dbReference>
<dbReference type="SUPFAM" id="SSF51735">
    <property type="entry name" value="NAD(P)-binding Rossmann-fold domains"/>
    <property type="match status" value="1"/>
</dbReference>
<keyword evidence="2 7" id="KW-0055">Arginine biosynthesis</keyword>
<dbReference type="Proteomes" id="UP000198412">
    <property type="component" value="Unassembled WGS sequence"/>
</dbReference>
<dbReference type="GO" id="GO:0070401">
    <property type="term" value="F:NADP+ binding"/>
    <property type="evidence" value="ECO:0007669"/>
    <property type="project" value="InterPro"/>
</dbReference>
<dbReference type="Gene3D" id="3.40.50.720">
    <property type="entry name" value="NAD(P)-binding Rossmann-like Domain"/>
    <property type="match status" value="1"/>
</dbReference>
<protein>
    <recommendedName>
        <fullName evidence="7">N-acetyl-gamma-glutamyl-phosphate reductase</fullName>
        <shortName evidence="7">AGPR</shortName>
        <ecNumber evidence="7">1.2.1.38</ecNumber>
    </recommendedName>
    <alternativeName>
        <fullName evidence="7">N-acetyl-glutamate semialdehyde dehydrogenase</fullName>
        <shortName evidence="7">NAGSA dehydrogenase</shortName>
    </alternativeName>
</protein>
<organism evidence="10 11">
    <name type="scientific">Lutibacter flavus</name>
    <dbReference type="NCBI Taxonomy" id="691689"/>
    <lineage>
        <taxon>Bacteria</taxon>
        <taxon>Pseudomonadati</taxon>
        <taxon>Bacteroidota</taxon>
        <taxon>Flavobacteriia</taxon>
        <taxon>Flavobacteriales</taxon>
        <taxon>Flavobacteriaceae</taxon>
        <taxon>Lutibacter</taxon>
    </lineage>
</organism>
<dbReference type="InterPro" id="IPR058924">
    <property type="entry name" value="AGPR_dimerisation_dom"/>
</dbReference>
<dbReference type="CDD" id="cd17895">
    <property type="entry name" value="AGPR_1_N"/>
    <property type="match status" value="1"/>
</dbReference>
<dbReference type="HAMAP" id="MF_00150">
    <property type="entry name" value="ArgC_type1"/>
    <property type="match status" value="1"/>
</dbReference>
<sequence length="345" mass="38772">MAKKKIGIIGATGYTGSELVRILTNHPDIEITMITSESRVGELFSDVHPFLQGIADQKLVSINQIDDYELDLVFLALPHGVSMDFVKRFKHKPFKIIDLSGDFRLNSKEVYEEWYKLNHIFPEGIEKAVFGSPELFFDKIKDANLIANPGCFPTSAILGLAPLLKANLIEEDNIIVDSKTGVTGAGIKAKTVNLYSNVNDNFKAYGLKYHRHTIEMQGVLDKVSEKETCIQFTPHLLPVDRGILTTIYVRPTGKMDEIKLKELYADFYANAPFVRLRKQEPAIKDVRGTNYCDLYVTYDKRTNMVIVISVIDNLIKGAAGQAVQNMNIMFNLEETKGLNLIPLNP</sequence>
<dbReference type="PANTHER" id="PTHR32338:SF10">
    <property type="entry name" value="N-ACETYL-GAMMA-GLUTAMYL-PHOSPHATE REDUCTASE, CHLOROPLASTIC-RELATED"/>
    <property type="match status" value="1"/>
</dbReference>
<comment type="catalytic activity">
    <reaction evidence="6 7">
        <text>N-acetyl-L-glutamate 5-semialdehyde + phosphate + NADP(+) = N-acetyl-L-glutamyl 5-phosphate + NADPH + H(+)</text>
        <dbReference type="Rhea" id="RHEA:21588"/>
        <dbReference type="ChEBI" id="CHEBI:15378"/>
        <dbReference type="ChEBI" id="CHEBI:29123"/>
        <dbReference type="ChEBI" id="CHEBI:43474"/>
        <dbReference type="ChEBI" id="CHEBI:57783"/>
        <dbReference type="ChEBI" id="CHEBI:57936"/>
        <dbReference type="ChEBI" id="CHEBI:58349"/>
        <dbReference type="EC" id="1.2.1.38"/>
    </reaction>
</comment>
<dbReference type="RefSeq" id="WP_089379452.1">
    <property type="nucleotide sequence ID" value="NZ_FZNX01000006.1"/>
</dbReference>
<dbReference type="SMART" id="SM00859">
    <property type="entry name" value="Semialdhyde_dh"/>
    <property type="match status" value="1"/>
</dbReference>
<dbReference type="Gene3D" id="3.30.360.10">
    <property type="entry name" value="Dihydrodipicolinate Reductase, domain 2"/>
    <property type="match status" value="1"/>
</dbReference>
<accession>A0A238ZAF1</accession>
<dbReference type="GO" id="GO:0006526">
    <property type="term" value="P:L-arginine biosynthetic process"/>
    <property type="evidence" value="ECO:0007669"/>
    <property type="project" value="UniProtKB-UniRule"/>
</dbReference>
<dbReference type="InterPro" id="IPR050085">
    <property type="entry name" value="AGPR"/>
</dbReference>
<comment type="similarity">
    <text evidence="7">Belongs to the NAGSA dehydrogenase family. Type 1 subfamily.</text>
</comment>
<dbReference type="PROSITE" id="PS01224">
    <property type="entry name" value="ARGC"/>
    <property type="match status" value="1"/>
</dbReference>
<evidence type="ECO:0000256" key="6">
    <source>
        <dbReference type="ARBA" id="ARBA00050557"/>
    </source>
</evidence>
<dbReference type="SUPFAM" id="SSF55347">
    <property type="entry name" value="Glyceraldehyde-3-phosphate dehydrogenase-like, C-terminal domain"/>
    <property type="match status" value="1"/>
</dbReference>
<evidence type="ECO:0000313" key="11">
    <source>
        <dbReference type="Proteomes" id="UP000198412"/>
    </source>
</evidence>
<keyword evidence="5 7" id="KW-0560">Oxidoreductase</keyword>
<evidence type="ECO:0000256" key="3">
    <source>
        <dbReference type="ARBA" id="ARBA00022605"/>
    </source>
</evidence>
<comment type="subcellular location">
    <subcellularLocation>
        <location evidence="7">Cytoplasm</location>
    </subcellularLocation>
</comment>
<gene>
    <name evidence="7" type="primary">argC</name>
    <name evidence="10" type="ORF">SAMN04488111_3199</name>
</gene>
<evidence type="ECO:0000259" key="9">
    <source>
        <dbReference type="SMART" id="SM00859"/>
    </source>
</evidence>
<evidence type="ECO:0000256" key="2">
    <source>
        <dbReference type="ARBA" id="ARBA00022571"/>
    </source>
</evidence>
<evidence type="ECO:0000256" key="7">
    <source>
        <dbReference type="HAMAP-Rule" id="MF_00150"/>
    </source>
</evidence>
<dbReference type="EMBL" id="FZNX01000006">
    <property type="protein sequence ID" value="SNR80506.1"/>
    <property type="molecule type" value="Genomic_DNA"/>
</dbReference>
<name>A0A238ZAF1_9FLAO</name>
<evidence type="ECO:0000256" key="4">
    <source>
        <dbReference type="ARBA" id="ARBA00022857"/>
    </source>
</evidence>
<feature type="active site" evidence="7 8">
    <location>
        <position position="151"/>
    </location>
</feature>
<dbReference type="Pfam" id="PF01118">
    <property type="entry name" value="Semialdhyde_dh"/>
    <property type="match status" value="1"/>
</dbReference>
<dbReference type="AlphaFoldDB" id="A0A238ZAF1"/>
<keyword evidence="3 7" id="KW-0028">Amino-acid biosynthesis</keyword>
<comment type="function">
    <text evidence="7">Catalyzes the NADPH-dependent reduction of N-acetyl-5-glutamyl phosphate to yield N-acetyl-L-glutamate 5-semialdehyde.</text>
</comment>
<feature type="domain" description="Semialdehyde dehydrogenase NAD-binding" evidence="9">
    <location>
        <begin position="5"/>
        <end position="143"/>
    </location>
</feature>
<dbReference type="UniPathway" id="UPA00068">
    <property type="reaction ID" value="UER00108"/>
</dbReference>
<reference evidence="11" key="1">
    <citation type="submission" date="2017-06" db="EMBL/GenBank/DDBJ databases">
        <authorList>
            <person name="Varghese N."/>
            <person name="Submissions S."/>
        </authorList>
    </citation>
    <scope>NUCLEOTIDE SEQUENCE [LARGE SCALE GENOMIC DNA]</scope>
    <source>
        <strain evidence="11">DSM 27993</strain>
    </source>
</reference>
<dbReference type="NCBIfam" id="TIGR01850">
    <property type="entry name" value="argC"/>
    <property type="match status" value="1"/>
</dbReference>
<proteinExistence type="inferred from homology"/>
<keyword evidence="7" id="KW-0963">Cytoplasm</keyword>
<evidence type="ECO:0000313" key="10">
    <source>
        <dbReference type="EMBL" id="SNR80506.1"/>
    </source>
</evidence>
<dbReference type="OrthoDB" id="9801289at2"/>
<dbReference type="EC" id="1.2.1.38" evidence="7"/>
<comment type="pathway">
    <text evidence="1 7">Amino-acid biosynthesis; L-arginine biosynthesis; N(2)-acetyl-L-ornithine from L-glutamate: step 3/4.</text>
</comment>
<keyword evidence="11" id="KW-1185">Reference proteome</keyword>
<dbReference type="InterPro" id="IPR000534">
    <property type="entry name" value="Semialdehyde_DH_NAD-bd"/>
</dbReference>
<dbReference type="Pfam" id="PF22698">
    <property type="entry name" value="Semialdhyde_dhC_1"/>
    <property type="match status" value="1"/>
</dbReference>
<keyword evidence="4 7" id="KW-0521">NADP</keyword>
<dbReference type="PANTHER" id="PTHR32338">
    <property type="entry name" value="N-ACETYL-GAMMA-GLUTAMYL-PHOSPHATE REDUCTASE, CHLOROPLASTIC-RELATED-RELATED"/>
    <property type="match status" value="1"/>
</dbReference>
<dbReference type="GO" id="GO:0005737">
    <property type="term" value="C:cytoplasm"/>
    <property type="evidence" value="ECO:0007669"/>
    <property type="project" value="UniProtKB-SubCell"/>
</dbReference>
<dbReference type="InterPro" id="IPR023013">
    <property type="entry name" value="AGPR_AS"/>
</dbReference>
<evidence type="ECO:0000256" key="1">
    <source>
        <dbReference type="ARBA" id="ARBA00004862"/>
    </source>
</evidence>
<dbReference type="CDD" id="cd23934">
    <property type="entry name" value="AGPR_1_C"/>
    <property type="match status" value="1"/>
</dbReference>
<dbReference type="FunFam" id="3.30.360.10:FF:000014">
    <property type="entry name" value="N-acetyl-gamma-glutamyl-phosphate reductase"/>
    <property type="match status" value="1"/>
</dbReference>
<dbReference type="GO" id="GO:0051287">
    <property type="term" value="F:NAD binding"/>
    <property type="evidence" value="ECO:0007669"/>
    <property type="project" value="InterPro"/>
</dbReference>
<dbReference type="InterPro" id="IPR000706">
    <property type="entry name" value="AGPR_type-1"/>
</dbReference>
<dbReference type="GO" id="GO:0003942">
    <property type="term" value="F:N-acetyl-gamma-glutamyl-phosphate reductase activity"/>
    <property type="evidence" value="ECO:0007669"/>
    <property type="project" value="UniProtKB-UniRule"/>
</dbReference>
<evidence type="ECO:0000256" key="8">
    <source>
        <dbReference type="PROSITE-ProRule" id="PRU10010"/>
    </source>
</evidence>